<name>A0A8X6NV49_NEPPI</name>
<organism evidence="2 3">
    <name type="scientific">Nephila pilipes</name>
    <name type="common">Giant wood spider</name>
    <name type="synonym">Nephila maculata</name>
    <dbReference type="NCBI Taxonomy" id="299642"/>
    <lineage>
        <taxon>Eukaryota</taxon>
        <taxon>Metazoa</taxon>
        <taxon>Ecdysozoa</taxon>
        <taxon>Arthropoda</taxon>
        <taxon>Chelicerata</taxon>
        <taxon>Arachnida</taxon>
        <taxon>Araneae</taxon>
        <taxon>Araneomorphae</taxon>
        <taxon>Entelegynae</taxon>
        <taxon>Araneoidea</taxon>
        <taxon>Nephilidae</taxon>
        <taxon>Nephila</taxon>
    </lineage>
</organism>
<evidence type="ECO:0000313" key="2">
    <source>
        <dbReference type="EMBL" id="GFT33453.1"/>
    </source>
</evidence>
<sequence>MSSKRQVTVAVDWSPARARDEATGGHDVIHWKSGPIWKILALNSPGHYFAGWLVPVIVLACISCSINCFHSLVHKKRDRTLGKRHRVVLVMLLLEYWWRFR</sequence>
<dbReference type="Proteomes" id="UP000887013">
    <property type="component" value="Unassembled WGS sequence"/>
</dbReference>
<reference evidence="2" key="1">
    <citation type="submission" date="2020-08" db="EMBL/GenBank/DDBJ databases">
        <title>Multicomponent nature underlies the extraordinary mechanical properties of spider dragline silk.</title>
        <authorList>
            <person name="Kono N."/>
            <person name="Nakamura H."/>
            <person name="Mori M."/>
            <person name="Yoshida Y."/>
            <person name="Ohtoshi R."/>
            <person name="Malay A.D."/>
            <person name="Moran D.A.P."/>
            <person name="Tomita M."/>
            <person name="Numata K."/>
            <person name="Arakawa K."/>
        </authorList>
    </citation>
    <scope>NUCLEOTIDE SEQUENCE</scope>
</reference>
<evidence type="ECO:0000313" key="3">
    <source>
        <dbReference type="Proteomes" id="UP000887013"/>
    </source>
</evidence>
<dbReference type="EMBL" id="BMAW01108349">
    <property type="protein sequence ID" value="GFT33453.1"/>
    <property type="molecule type" value="Genomic_DNA"/>
</dbReference>
<proteinExistence type="predicted"/>
<comment type="caution">
    <text evidence="2">The sequence shown here is derived from an EMBL/GenBank/DDBJ whole genome shotgun (WGS) entry which is preliminary data.</text>
</comment>
<keyword evidence="1" id="KW-0812">Transmembrane</keyword>
<gene>
    <name evidence="2" type="ORF">NPIL_350041</name>
</gene>
<evidence type="ECO:0000256" key="1">
    <source>
        <dbReference type="SAM" id="Phobius"/>
    </source>
</evidence>
<accession>A0A8X6NV49</accession>
<keyword evidence="3" id="KW-1185">Reference proteome</keyword>
<keyword evidence="1" id="KW-1133">Transmembrane helix</keyword>
<protein>
    <submittedName>
        <fullName evidence="2">Uncharacterized protein</fullName>
    </submittedName>
</protein>
<keyword evidence="1" id="KW-0472">Membrane</keyword>
<dbReference type="AlphaFoldDB" id="A0A8X6NV49"/>
<feature type="transmembrane region" description="Helical" evidence="1">
    <location>
        <begin position="49"/>
        <end position="73"/>
    </location>
</feature>